<keyword evidence="2 4" id="KW-0413">Isomerase</keyword>
<dbReference type="PROSITE" id="PS51464">
    <property type="entry name" value="SIS"/>
    <property type="match status" value="1"/>
</dbReference>
<proteinExistence type="inferred from homology"/>
<evidence type="ECO:0000256" key="1">
    <source>
        <dbReference type="ARBA" id="ARBA00010523"/>
    </source>
</evidence>
<evidence type="ECO:0000313" key="4">
    <source>
        <dbReference type="EMBL" id="HDQ99876.1"/>
    </source>
</evidence>
<dbReference type="CDD" id="cd05637">
    <property type="entry name" value="SIS_PGI_PMI_2"/>
    <property type="match status" value="1"/>
</dbReference>
<dbReference type="GO" id="GO:0004347">
    <property type="term" value="F:glucose-6-phosphate isomerase activity"/>
    <property type="evidence" value="ECO:0007669"/>
    <property type="project" value="InterPro"/>
</dbReference>
<dbReference type="Gene3D" id="3.40.50.10490">
    <property type="entry name" value="Glucose-6-phosphate isomerase like protein, domain 1"/>
    <property type="match status" value="2"/>
</dbReference>
<name>A0A7V0XFN8_UNCW3</name>
<dbReference type="GO" id="GO:1901135">
    <property type="term" value="P:carbohydrate derivative metabolic process"/>
    <property type="evidence" value="ECO:0007669"/>
    <property type="project" value="InterPro"/>
</dbReference>
<dbReference type="NCBIfam" id="TIGR02128">
    <property type="entry name" value="G6PI_arch"/>
    <property type="match status" value="1"/>
</dbReference>
<feature type="domain" description="SIS" evidence="3">
    <location>
        <begin position="28"/>
        <end position="162"/>
    </location>
</feature>
<dbReference type="Proteomes" id="UP000885672">
    <property type="component" value="Unassembled WGS sequence"/>
</dbReference>
<gene>
    <name evidence="4" type="ORF">ENN51_06300</name>
</gene>
<dbReference type="GO" id="GO:0097367">
    <property type="term" value="F:carbohydrate derivative binding"/>
    <property type="evidence" value="ECO:0007669"/>
    <property type="project" value="InterPro"/>
</dbReference>
<dbReference type="GO" id="GO:0005975">
    <property type="term" value="P:carbohydrate metabolic process"/>
    <property type="evidence" value="ECO:0007669"/>
    <property type="project" value="InterPro"/>
</dbReference>
<evidence type="ECO:0000256" key="2">
    <source>
        <dbReference type="ARBA" id="ARBA00023235"/>
    </source>
</evidence>
<protein>
    <submittedName>
        <fullName evidence="4">Bifunctional phosphoglucose/phosphomannose isomerase</fullName>
    </submittedName>
</protein>
<evidence type="ECO:0000259" key="3">
    <source>
        <dbReference type="PROSITE" id="PS51464"/>
    </source>
</evidence>
<dbReference type="InterPro" id="IPR046348">
    <property type="entry name" value="SIS_dom_sf"/>
</dbReference>
<sequence>MVGNNSNPMLELVRAMPEHLLAGYDIGCGQQPGRADDALVITGMGGSAISGALLAGVAADSSPVPILCSRDYDLPAAVGRRSLVIAISYSGNTEETLSGFNVARKRGCRLAVITSGGRLAAEAARARIPVVIVPTGLPPRAALGFLFGSLLALARSARVLRLTRKTVIAASTLLATRYETWRRKAGRLARALGDNLPVVYATSRLSEPVAERWRCQINENAKLLCHSSILPEHNHNEIVGMGAPYAMRSSHLFTLVDDSTHSRTRLRLKHLLGITRGTYRKATILAAEGESRLEQALSLVLLGDLLSIELAASREVDPLPVTRIEELKRRMARN</sequence>
<dbReference type="InterPro" id="IPR035484">
    <property type="entry name" value="SIS_PGI/PMI_1"/>
</dbReference>
<dbReference type="InterPro" id="IPR019490">
    <property type="entry name" value="Glu6P/Mann6P_isomerase_C"/>
</dbReference>
<dbReference type="InterPro" id="IPR001347">
    <property type="entry name" value="SIS_dom"/>
</dbReference>
<dbReference type="SUPFAM" id="SSF53697">
    <property type="entry name" value="SIS domain"/>
    <property type="match status" value="1"/>
</dbReference>
<comment type="similarity">
    <text evidence="1">Belongs to the PGI/PMI family.</text>
</comment>
<reference evidence="4" key="1">
    <citation type="journal article" date="2020" name="mSystems">
        <title>Genome- and Community-Level Interaction Insights into Carbon Utilization and Element Cycling Functions of Hydrothermarchaeota in Hydrothermal Sediment.</title>
        <authorList>
            <person name="Zhou Z."/>
            <person name="Liu Y."/>
            <person name="Xu W."/>
            <person name="Pan J."/>
            <person name="Luo Z.H."/>
            <person name="Li M."/>
        </authorList>
    </citation>
    <scope>NUCLEOTIDE SEQUENCE [LARGE SCALE GENOMIC DNA]</scope>
    <source>
        <strain evidence="4">SpSt-1182</strain>
    </source>
</reference>
<dbReference type="GO" id="GO:0004476">
    <property type="term" value="F:mannose-6-phosphate isomerase activity"/>
    <property type="evidence" value="ECO:0007669"/>
    <property type="project" value="InterPro"/>
</dbReference>
<comment type="caution">
    <text evidence="4">The sequence shown here is derived from an EMBL/GenBank/DDBJ whole genome shotgun (WGS) entry which is preliminary data.</text>
</comment>
<dbReference type="CDD" id="cd05017">
    <property type="entry name" value="SIS_PGI_PMI_1"/>
    <property type="match status" value="1"/>
</dbReference>
<organism evidence="4">
    <name type="scientific">candidate division WOR-3 bacterium</name>
    <dbReference type="NCBI Taxonomy" id="2052148"/>
    <lineage>
        <taxon>Bacteria</taxon>
        <taxon>Bacteria division WOR-3</taxon>
    </lineage>
</organism>
<dbReference type="EMBL" id="DSBX01000234">
    <property type="protein sequence ID" value="HDQ99876.1"/>
    <property type="molecule type" value="Genomic_DNA"/>
</dbReference>
<accession>A0A7V0XFN8</accession>
<dbReference type="AlphaFoldDB" id="A0A7V0XFN8"/>
<dbReference type="Pfam" id="PF10432">
    <property type="entry name" value="bact-PGI_C"/>
    <property type="match status" value="1"/>
</dbReference>